<reference evidence="4" key="1">
    <citation type="submission" date="2016-10" db="EMBL/GenBank/DDBJ databases">
        <authorList>
            <person name="Varghese N."/>
            <person name="Submissions S."/>
        </authorList>
    </citation>
    <scope>NUCLEOTIDE SEQUENCE [LARGE SCALE GENOMIC DNA]</scope>
    <source>
        <strain evidence="4">CGMCC 1.12041</strain>
    </source>
</reference>
<feature type="domain" description="NrS-1 polymerase-like helicase" evidence="2">
    <location>
        <begin position="638"/>
        <end position="747"/>
    </location>
</feature>
<dbReference type="InterPro" id="IPR027417">
    <property type="entry name" value="P-loop_NTPase"/>
</dbReference>
<evidence type="ECO:0000313" key="4">
    <source>
        <dbReference type="Proteomes" id="UP000198639"/>
    </source>
</evidence>
<dbReference type="OrthoDB" id="110640at2"/>
<accession>A0A1I1VLS3</accession>
<keyword evidence="4" id="KW-1185">Reference proteome</keyword>
<evidence type="ECO:0000259" key="2">
    <source>
        <dbReference type="Pfam" id="PF19263"/>
    </source>
</evidence>
<dbReference type="Gene3D" id="3.40.50.300">
    <property type="entry name" value="P-loop containing nucleotide triphosphate hydrolases"/>
    <property type="match status" value="1"/>
</dbReference>
<dbReference type="Proteomes" id="UP000198639">
    <property type="component" value="Unassembled WGS sequence"/>
</dbReference>
<proteinExistence type="predicted"/>
<evidence type="ECO:0000256" key="1">
    <source>
        <dbReference type="SAM" id="Coils"/>
    </source>
</evidence>
<dbReference type="EMBL" id="FOLD01000040">
    <property type="protein sequence ID" value="SFD83819.1"/>
    <property type="molecule type" value="Genomic_DNA"/>
</dbReference>
<gene>
    <name evidence="3" type="ORF">SAMN05216204_14033</name>
</gene>
<sequence length="915" mass="101818">MATLEQIIDQMSDAGLPPLPSGHPVVDGKIHRFGRDKKAWYVLREIDLRSGKRVVTGSFGIWRGDDNNAIPVKLDWDGVTAEDRAEAERKQAEHQRAEAEQKLRDAELAANRARVAWGDASNATDVEPHDYLERKRITCEGTRIDAKGQLLVPARKYSGTGAVLAGLQKIAADGGKRFSSGMDMIGACCLLGKVNQDTPLIEIGEGYATCETVRMATGFDTPAMVAFNAGNLLAVAQQLRSDFPNTHLLLLADDDMRVVARLREALLKDFEAEWDPVVDGADHQVEAKNGDIVQVRATWRRDATDTDYIEADIRAGRRVQLRKFENAGISRARAAARAVGNASVVCPVFTDRAPDSKDSDFNDLFLAESLDVVRDQVRAARSRALIVAPAGALDDDVPAHFDDTPAPGALPASPAPSVPAEPVMKGIFTLQWALEHCALVHGSTDVWDSLNKLRMKRAAFVDMMGKEGAAAWSSHADRRAISPRNLPKTIRGVAVDEGGAGADNIVMMLDRYTLLYGTKTVWDAEKRTVIAYDAMALARGSDLASRWIGHPMHREVDLDKLVFDPTQRVDLDTHINMFQGFPLTPKKDQAKADLALGLLYSLCSSEANCDEIFHWVLSWLAYPLQHPGAKMQTALLFFGEKQGTGKSLFFEGIIKPIYGEHGATGGQHQLEAQYTHWRSQKLFVLFEEILSRQDKYSHFGLIKHMITGRDMPISQKFKDDRTEANHMNVVMLSNEFQAVPIEPEDRRFEVVEARNPLDPSLLKDIQAALDDGLSAAFYAFLLDYPIGDFTPHTKPIMTASKERMINFGRPDWEAFFLAWAAGELNVPYCSCLSEDLYLAYSRYCKRYGFRAMTLTRFAELIAQRIKKDRQWVTIGSSAKRLLTVFHVPQPEGEDPKSLSQQCERFRKLDEIEGTA</sequence>
<dbReference type="AlphaFoldDB" id="A0A1I1VLS3"/>
<evidence type="ECO:0000313" key="3">
    <source>
        <dbReference type="EMBL" id="SFD83819.1"/>
    </source>
</evidence>
<keyword evidence="1" id="KW-0175">Coiled coil</keyword>
<dbReference type="STRING" id="1164594.SAMN05216204_14033"/>
<dbReference type="Pfam" id="PF19263">
    <property type="entry name" value="DUF5906"/>
    <property type="match status" value="1"/>
</dbReference>
<dbReference type="RefSeq" id="WP_091876865.1">
    <property type="nucleotide sequence ID" value="NZ_FOLD01000040.1"/>
</dbReference>
<feature type="coiled-coil region" evidence="1">
    <location>
        <begin position="80"/>
        <end position="116"/>
    </location>
</feature>
<name>A0A1I1VLS3_9BURK</name>
<protein>
    <recommendedName>
        <fullName evidence="2">NrS-1 polymerase-like helicase domain-containing protein</fullName>
    </recommendedName>
</protein>
<organism evidence="3 4">
    <name type="scientific">Massilia yuzhufengensis</name>
    <dbReference type="NCBI Taxonomy" id="1164594"/>
    <lineage>
        <taxon>Bacteria</taxon>
        <taxon>Pseudomonadati</taxon>
        <taxon>Pseudomonadota</taxon>
        <taxon>Betaproteobacteria</taxon>
        <taxon>Burkholderiales</taxon>
        <taxon>Oxalobacteraceae</taxon>
        <taxon>Telluria group</taxon>
        <taxon>Massilia</taxon>
    </lineage>
</organism>
<dbReference type="InterPro" id="IPR045455">
    <property type="entry name" value="NrS-1_pol-like_helicase"/>
</dbReference>